<dbReference type="RefSeq" id="WP_166330818.1">
    <property type="nucleotide sequence ID" value="NZ_CP049933.1"/>
</dbReference>
<evidence type="ECO:0000313" key="3">
    <source>
        <dbReference type="Proteomes" id="UP000503441"/>
    </source>
</evidence>
<dbReference type="EMBL" id="CP049933">
    <property type="protein sequence ID" value="QIM18839.1"/>
    <property type="molecule type" value="Genomic_DNA"/>
</dbReference>
<protein>
    <recommendedName>
        <fullName evidence="4">DUF418 domain-containing protein</fullName>
    </recommendedName>
</protein>
<organism evidence="2 3">
    <name type="scientific">Leucobacter coleopterorum</name>
    <dbReference type="NCBI Taxonomy" id="2714933"/>
    <lineage>
        <taxon>Bacteria</taxon>
        <taxon>Bacillati</taxon>
        <taxon>Actinomycetota</taxon>
        <taxon>Actinomycetes</taxon>
        <taxon>Micrococcales</taxon>
        <taxon>Microbacteriaceae</taxon>
        <taxon>Leucobacter</taxon>
    </lineage>
</organism>
<feature type="transmembrane region" description="Helical" evidence="1">
    <location>
        <begin position="23"/>
        <end position="47"/>
    </location>
</feature>
<keyword evidence="1" id="KW-0812">Transmembrane</keyword>
<feature type="transmembrane region" description="Helical" evidence="1">
    <location>
        <begin position="98"/>
        <end position="119"/>
    </location>
</feature>
<dbReference type="Proteomes" id="UP000503441">
    <property type="component" value="Chromosome"/>
</dbReference>
<sequence>MLVGVLIGRAFVAASTRGSLTRIAIALGSIGTVIAIAAQLISAFVIAHLGSFGFEAVPGVEPELFTTLLTTPSFGAPMSPLPWAQLVATPHSGSPMDLLRTIGIGLAVVSVLVLIFDVARGNRKPSRVTDIVRSAGAASLTIYTLHVAASGMLFSAVLADAESTIAANGMMPWWAAGPWSFLIQFAGVLVIGAILSFTRRRGPLEALVSGVVKTAVRS</sequence>
<proteinExistence type="predicted"/>
<feature type="transmembrane region" description="Helical" evidence="1">
    <location>
        <begin position="140"/>
        <end position="159"/>
    </location>
</feature>
<keyword evidence="3" id="KW-1185">Reference proteome</keyword>
<accession>A0ABX6K173</accession>
<name>A0ABX6K173_9MICO</name>
<reference evidence="2 3" key="1">
    <citation type="submission" date="2020-03" db="EMBL/GenBank/DDBJ databases">
        <title>Leucobacter sp. nov., isolated from beetles.</title>
        <authorList>
            <person name="Hyun D.-W."/>
            <person name="Bae J.-W."/>
        </authorList>
    </citation>
    <scope>NUCLEOTIDE SEQUENCE [LARGE SCALE GENOMIC DNA]</scope>
    <source>
        <strain evidence="2 3">HDW9A</strain>
    </source>
</reference>
<evidence type="ECO:0000256" key="1">
    <source>
        <dbReference type="SAM" id="Phobius"/>
    </source>
</evidence>
<keyword evidence="1" id="KW-0472">Membrane</keyword>
<evidence type="ECO:0008006" key="4">
    <source>
        <dbReference type="Google" id="ProtNLM"/>
    </source>
</evidence>
<keyword evidence="1" id="KW-1133">Transmembrane helix</keyword>
<gene>
    <name evidence="2" type="ORF">G7066_10005</name>
</gene>
<feature type="transmembrane region" description="Helical" evidence="1">
    <location>
        <begin position="179"/>
        <end position="197"/>
    </location>
</feature>
<evidence type="ECO:0000313" key="2">
    <source>
        <dbReference type="EMBL" id="QIM18839.1"/>
    </source>
</evidence>